<proteinExistence type="predicted"/>
<reference evidence="2 3" key="1">
    <citation type="submission" date="2024-09" db="EMBL/GenBank/DDBJ databases">
        <authorList>
            <person name="Sun Q."/>
            <person name="Mori K."/>
        </authorList>
    </citation>
    <scope>NUCLEOTIDE SEQUENCE [LARGE SCALE GENOMIC DNA]</scope>
    <source>
        <strain evidence="2 3">NCAIM B.01794</strain>
    </source>
</reference>
<dbReference type="InterPro" id="IPR036390">
    <property type="entry name" value="WH_DNA-bd_sf"/>
</dbReference>
<protein>
    <submittedName>
        <fullName evidence="2">Helix-turn-helix domain-containing protein</fullName>
    </submittedName>
</protein>
<dbReference type="InterPro" id="IPR036388">
    <property type="entry name" value="WH-like_DNA-bd_sf"/>
</dbReference>
<accession>A0ABV6SPZ8</accession>
<dbReference type="Proteomes" id="UP001589891">
    <property type="component" value="Unassembled WGS sequence"/>
</dbReference>
<dbReference type="InterPro" id="IPR005471">
    <property type="entry name" value="Tscrpt_reg_IclR_N"/>
</dbReference>
<dbReference type="Gene3D" id="1.10.10.10">
    <property type="entry name" value="Winged helix-like DNA-binding domain superfamily/Winged helix DNA-binding domain"/>
    <property type="match status" value="1"/>
</dbReference>
<keyword evidence="3" id="KW-1185">Reference proteome</keyword>
<dbReference type="InterPro" id="IPR050707">
    <property type="entry name" value="HTH_MetabolicPath_Reg"/>
</dbReference>
<evidence type="ECO:0000259" key="1">
    <source>
        <dbReference type="PROSITE" id="PS51077"/>
    </source>
</evidence>
<organism evidence="2 3">
    <name type="scientific">Azorhizophilus paspali</name>
    <name type="common">Azotobacter paspali</name>
    <dbReference type="NCBI Taxonomy" id="69963"/>
    <lineage>
        <taxon>Bacteria</taxon>
        <taxon>Pseudomonadati</taxon>
        <taxon>Pseudomonadota</taxon>
        <taxon>Gammaproteobacteria</taxon>
        <taxon>Pseudomonadales</taxon>
        <taxon>Pseudomonadaceae</taxon>
        <taxon>Azorhizophilus</taxon>
    </lineage>
</organism>
<dbReference type="SUPFAM" id="SSF46785">
    <property type="entry name" value="Winged helix' DNA-binding domain"/>
    <property type="match status" value="1"/>
</dbReference>
<evidence type="ECO:0000313" key="2">
    <source>
        <dbReference type="EMBL" id="MFC0711598.1"/>
    </source>
</evidence>
<gene>
    <name evidence="2" type="ORF">ACFFGX_19325</name>
</gene>
<evidence type="ECO:0000313" key="3">
    <source>
        <dbReference type="Proteomes" id="UP001589891"/>
    </source>
</evidence>
<sequence>MTGEQAERRSKGSSISRVLKIVEAVAQSEQALSPAELAFMLDIPKPSIHRLQQQLQADGYLQMDLRGLIVPSDRLQRIAMGKALRHSILQRVARETGKTCGIVIPDGIDMVY</sequence>
<dbReference type="EMBL" id="JBHLSS010000127">
    <property type="protein sequence ID" value="MFC0711598.1"/>
    <property type="molecule type" value="Genomic_DNA"/>
</dbReference>
<dbReference type="PANTHER" id="PTHR30136:SF35">
    <property type="entry name" value="HTH-TYPE TRANSCRIPTIONAL REGULATOR RV1719"/>
    <property type="match status" value="1"/>
</dbReference>
<dbReference type="RefSeq" id="WP_376948464.1">
    <property type="nucleotide sequence ID" value="NZ_CP171449.1"/>
</dbReference>
<feature type="domain" description="HTH iclR-type" evidence="1">
    <location>
        <begin position="12"/>
        <end position="82"/>
    </location>
</feature>
<dbReference type="PANTHER" id="PTHR30136">
    <property type="entry name" value="HELIX-TURN-HELIX TRANSCRIPTIONAL REGULATOR, ICLR FAMILY"/>
    <property type="match status" value="1"/>
</dbReference>
<name>A0ABV6SPZ8_AZOPA</name>
<comment type="caution">
    <text evidence="2">The sequence shown here is derived from an EMBL/GenBank/DDBJ whole genome shotgun (WGS) entry which is preliminary data.</text>
</comment>
<dbReference type="Pfam" id="PF09339">
    <property type="entry name" value="HTH_IclR"/>
    <property type="match status" value="1"/>
</dbReference>
<dbReference type="PROSITE" id="PS51077">
    <property type="entry name" value="HTH_ICLR"/>
    <property type="match status" value="1"/>
</dbReference>